<feature type="compositionally biased region" description="Basic and acidic residues" evidence="1">
    <location>
        <begin position="7"/>
        <end position="17"/>
    </location>
</feature>
<proteinExistence type="predicted"/>
<dbReference type="EMBL" id="MU003723">
    <property type="protein sequence ID" value="KAF2802535.1"/>
    <property type="molecule type" value="Genomic_DNA"/>
</dbReference>
<evidence type="ECO:0000256" key="2">
    <source>
        <dbReference type="SAM" id="Phobius"/>
    </source>
</evidence>
<feature type="transmembrane region" description="Helical" evidence="2">
    <location>
        <begin position="194"/>
        <end position="213"/>
    </location>
</feature>
<feature type="region of interest" description="Disordered" evidence="1">
    <location>
        <begin position="1"/>
        <end position="20"/>
    </location>
</feature>
<keyword evidence="4" id="KW-1185">Reference proteome</keyword>
<keyword evidence="2" id="KW-0812">Transmembrane</keyword>
<reference evidence="3 5" key="1">
    <citation type="journal article" date="2020" name="Stud. Mycol.">
        <title>101 Dothideomycetes genomes: a test case for predicting lifestyles and emergence of pathogens.</title>
        <authorList>
            <person name="Haridas S."/>
            <person name="Albert R."/>
            <person name="Binder M."/>
            <person name="Bloem J."/>
            <person name="Labutti K."/>
            <person name="Salamov A."/>
            <person name="Andreopoulos B."/>
            <person name="Baker S."/>
            <person name="Barry K."/>
            <person name="Bills G."/>
            <person name="Bluhm B."/>
            <person name="Cannon C."/>
            <person name="Castanera R."/>
            <person name="Culley D."/>
            <person name="Daum C."/>
            <person name="Ezra D."/>
            <person name="Gonzalez J."/>
            <person name="Henrissat B."/>
            <person name="Kuo A."/>
            <person name="Liang C."/>
            <person name="Lipzen A."/>
            <person name="Lutzoni F."/>
            <person name="Magnuson J."/>
            <person name="Mondo S."/>
            <person name="Nolan M."/>
            <person name="Ohm R."/>
            <person name="Pangilinan J."/>
            <person name="Park H.-J."/>
            <person name="Ramirez L."/>
            <person name="Alfaro M."/>
            <person name="Sun H."/>
            <person name="Tritt A."/>
            <person name="Yoshinaga Y."/>
            <person name="Zwiers L.-H."/>
            <person name="Turgeon B."/>
            <person name="Goodwin S."/>
            <person name="Spatafora J."/>
            <person name="Crous P."/>
            <person name="Grigoriev I."/>
        </authorList>
    </citation>
    <scope>NUCLEOTIDE SEQUENCE</scope>
    <source>
        <strain evidence="3 5">CBS 304.34</strain>
    </source>
</reference>
<reference evidence="5" key="3">
    <citation type="submission" date="2025-04" db="UniProtKB">
        <authorList>
            <consortium name="RefSeq"/>
        </authorList>
    </citation>
    <scope>IDENTIFICATION</scope>
    <source>
        <strain evidence="5">CBS 304.34</strain>
    </source>
</reference>
<reference evidence="5" key="2">
    <citation type="submission" date="2020-04" db="EMBL/GenBank/DDBJ databases">
        <authorList>
            <consortium name="NCBI Genome Project"/>
        </authorList>
    </citation>
    <scope>NUCLEOTIDE SEQUENCE</scope>
    <source>
        <strain evidence="5">CBS 304.34</strain>
    </source>
</reference>
<gene>
    <name evidence="3 5" type="ORF">BDZ99DRAFT_576897</name>
</gene>
<keyword evidence="2" id="KW-1133">Transmembrane helix</keyword>
<keyword evidence="2" id="KW-0472">Membrane</keyword>
<evidence type="ECO:0000313" key="3">
    <source>
        <dbReference type="EMBL" id="KAF2802535.1"/>
    </source>
</evidence>
<accession>A0A6A6Y2U5</accession>
<dbReference type="Proteomes" id="UP000504636">
    <property type="component" value="Unplaced"/>
</dbReference>
<organism evidence="3">
    <name type="scientific">Mytilinidion resinicola</name>
    <dbReference type="NCBI Taxonomy" id="574789"/>
    <lineage>
        <taxon>Eukaryota</taxon>
        <taxon>Fungi</taxon>
        <taxon>Dikarya</taxon>
        <taxon>Ascomycota</taxon>
        <taxon>Pezizomycotina</taxon>
        <taxon>Dothideomycetes</taxon>
        <taxon>Pleosporomycetidae</taxon>
        <taxon>Mytilinidiales</taxon>
        <taxon>Mytilinidiaceae</taxon>
        <taxon>Mytilinidion</taxon>
    </lineage>
</organism>
<dbReference type="GeneID" id="54469515"/>
<dbReference type="OrthoDB" id="10429110at2759"/>
<protein>
    <submittedName>
        <fullName evidence="3 5">Uncharacterized protein</fullName>
    </submittedName>
</protein>
<name>A0A6A6Y2U5_9PEZI</name>
<sequence length="242" mass="26880">MAAFRNPRRDSSRRDPFALHQQVEPSFAPKLDHMPLKSQPFQQAANSPSFIERVGRQVELETVKRLQILEKVDAGVVSHDELTNLADIADLGRIKAIMDNPGGKQPGFALFRARHTVKAWSEAVALDFDQEDSVKPTMKKSYKRLVQTALEEWGKDPPKPGESLRDFKAWSSKKIDALWASEGRSGKREIDLQGMIVAAILAVPCTAAIVALSDWMGIPLDSSKVQPVIKDTKPKAYDPPEA</sequence>
<dbReference type="AlphaFoldDB" id="A0A6A6Y2U5"/>
<evidence type="ECO:0000313" key="5">
    <source>
        <dbReference type="RefSeq" id="XP_033569499.1"/>
    </source>
</evidence>
<evidence type="ECO:0000313" key="4">
    <source>
        <dbReference type="Proteomes" id="UP000504636"/>
    </source>
</evidence>
<dbReference type="RefSeq" id="XP_033569499.1">
    <property type="nucleotide sequence ID" value="XM_033728622.1"/>
</dbReference>
<evidence type="ECO:0000256" key="1">
    <source>
        <dbReference type="SAM" id="MobiDB-lite"/>
    </source>
</evidence>